<dbReference type="GO" id="GO:0055085">
    <property type="term" value="P:transmembrane transport"/>
    <property type="evidence" value="ECO:0007669"/>
    <property type="project" value="InterPro"/>
</dbReference>
<organism evidence="2">
    <name type="scientific">hydrothermal vent metagenome</name>
    <dbReference type="NCBI Taxonomy" id="652676"/>
    <lineage>
        <taxon>unclassified sequences</taxon>
        <taxon>metagenomes</taxon>
        <taxon>ecological metagenomes</taxon>
    </lineage>
</organism>
<protein>
    <submittedName>
        <fullName evidence="2">Periplasmic binding protein-related protein</fullName>
    </submittedName>
</protein>
<dbReference type="PANTHER" id="PTHR35841:SF1">
    <property type="entry name" value="PHOSPHONATES-BINDING PERIPLASMIC PROTEIN"/>
    <property type="match status" value="1"/>
</dbReference>
<dbReference type="InterPro" id="IPR005770">
    <property type="entry name" value="PhnD"/>
</dbReference>
<gene>
    <name evidence="2" type="ORF">MNB_ARC-1_821</name>
</gene>
<dbReference type="SUPFAM" id="SSF53850">
    <property type="entry name" value="Periplasmic binding protein-like II"/>
    <property type="match status" value="1"/>
</dbReference>
<keyword evidence="1" id="KW-0732">Signal</keyword>
<sequence length="270" mass="30670">MYGINNQKITLGLTGVILKEDIANTINLKHYLEKETKLNIEIRFIKSYSEMKTSITNGDVDIAYICGATYIDLKSTNQINLLVLPILNGKPSYESIIITQTNSPYNSLFSLKNKIFAISDKESNSASLVPQYMIYKQGLNYESFFKRIIITYDHGESIDAVLSGYVDAASVDSVVYKAFINKNPKKSKKLKVINRFGMYPIPPFVIRTSVDNKIKEKLVKAFINMNSDNLGKVILKSMAIDGFILPKNISYEKIKKIKNYLKLRNNHNVK</sequence>
<reference evidence="2" key="1">
    <citation type="submission" date="2018-10" db="EMBL/GenBank/DDBJ databases">
        <authorList>
            <person name="Aoki K."/>
        </authorList>
    </citation>
    <scope>NUCLEOTIDE SEQUENCE</scope>
</reference>
<proteinExistence type="predicted"/>
<evidence type="ECO:0000313" key="2">
    <source>
        <dbReference type="EMBL" id="VAY87264.1"/>
    </source>
</evidence>
<evidence type="ECO:0000256" key="1">
    <source>
        <dbReference type="ARBA" id="ARBA00022729"/>
    </source>
</evidence>
<dbReference type="PANTHER" id="PTHR35841">
    <property type="entry name" value="PHOSPHONATES-BINDING PERIPLASMIC PROTEIN"/>
    <property type="match status" value="1"/>
</dbReference>
<accession>A0A3B1E4Y0</accession>
<dbReference type="Pfam" id="PF12974">
    <property type="entry name" value="Phosphonate-bd"/>
    <property type="match status" value="1"/>
</dbReference>
<name>A0A3B1E4Y0_9ZZZZ</name>
<dbReference type="AlphaFoldDB" id="A0A3B1E4Y0"/>
<dbReference type="NCBIfam" id="TIGR01098">
    <property type="entry name" value="3A0109s03R"/>
    <property type="match status" value="1"/>
</dbReference>
<dbReference type="Gene3D" id="3.40.190.10">
    <property type="entry name" value="Periplasmic binding protein-like II"/>
    <property type="match status" value="2"/>
</dbReference>
<dbReference type="GO" id="GO:0043190">
    <property type="term" value="C:ATP-binding cassette (ABC) transporter complex"/>
    <property type="evidence" value="ECO:0007669"/>
    <property type="project" value="InterPro"/>
</dbReference>
<dbReference type="EMBL" id="UOYO01000021">
    <property type="protein sequence ID" value="VAY87264.1"/>
    <property type="molecule type" value="Genomic_DNA"/>
</dbReference>